<protein>
    <submittedName>
        <fullName evidence="1">Uncharacterized protein</fullName>
    </submittedName>
</protein>
<reference evidence="2 3" key="2">
    <citation type="submission" date="2024-07" db="EMBL/GenBank/DDBJ databases">
        <authorList>
            <person name="Akdeniz Z."/>
        </authorList>
    </citation>
    <scope>NUCLEOTIDE SEQUENCE [LARGE SCALE GENOMIC DNA]</scope>
</reference>
<dbReference type="EMBL" id="CATOUU010000852">
    <property type="protein sequence ID" value="CAI9954963.1"/>
    <property type="molecule type" value="Genomic_DNA"/>
</dbReference>
<comment type="caution">
    <text evidence="1">The sequence shown here is derived from an EMBL/GenBank/DDBJ whole genome shotgun (WGS) entry which is preliminary data.</text>
</comment>
<gene>
    <name evidence="1" type="ORF">HINF_LOCUS42608</name>
    <name evidence="2" type="ORF">HINF_LOCUS52058</name>
</gene>
<accession>A0AA86QHY8</accession>
<dbReference type="AlphaFoldDB" id="A0AA86QHY8"/>
<sequence length="915" mass="106371">MNFQQWLQNLSQSKSRADTLESLTNLNQIVKAKSIQLPLFQGDEIIRQVITILGSAVNADEFTMCKALTAHCLQHVNFVSIPVVQDLYRFVITQLFSQPEINWQFTNYISILIDIFFKVTTHKFDPRRDQQDIVELNSKKLRLSHLFTLIADTFKARPFNLMHQQLLVLLNSINYESGQIIQNYWLQYFGQHSIVTISLMQGTPAMRSEALKTIQQASNASKKQLKQATCADKILACYLPYHAQADALLYTLKQLQVLLNQFDKFEPEFQQDLLKAFECFMQAISFCNLRFNLSDFVRDFPQKLQLKIQNISLKLLRDELSQLISFRNGDYYYSFINSFCFQIRTTCQLLLKYLKNLDLLNVEVKSSNRFVVVENLDDIKDEELIKLNFELLSNYLALFPNLPVFVQMFPFLEALKIFTEEDDGTTERDTGDTDDTPIQATNLTQQVLDEIVNALYRGNENVQKTNLEILANFTQNYQHGVNLSLGVLSKNPEKQTINFIFLKGLCTKITGKNIKPVQDLFLIRNLNDMYQDFIVKSLIIQAKKNQYCASFFSSVYHTPVEILNGLQIDDFLIFYQRCMKEIEYFKTKKITNQLQFIYSKVLYAHQTLIKTDLFQENKLMQDQAVSLIVELINANRTPANNKKPLLQSLGCLIQQNIEITSEILDCVTQQCSKYSRSQSTALRVLTFIMKRMDSILQIKEYTMESFIDLTINSLNEKDTTGYAGVVVMGDFYSIAADINNNQPIFLQKTKQIHNQILQALSDKMTDFINLYPKTVENTFRAFQIQKYMICVLKTLAKIPFYLTDKVTYNLVKYIYGEFLRLFKTSSQVLQQIEINTQWLIMQVVKNNQHIENGTIKDYLIEYVKEMLEKTQNEIFNLKIIIKGCNEEEALAYKEELEGLEEQYASIAEWEEALKK</sequence>
<evidence type="ECO:0000313" key="3">
    <source>
        <dbReference type="Proteomes" id="UP001642409"/>
    </source>
</evidence>
<dbReference type="Proteomes" id="UP001642409">
    <property type="component" value="Unassembled WGS sequence"/>
</dbReference>
<name>A0AA86QHY8_9EUKA</name>
<keyword evidence="3" id="KW-1185">Reference proteome</keyword>
<dbReference type="EMBL" id="CAXDID020000257">
    <property type="protein sequence ID" value="CAL6065888.1"/>
    <property type="molecule type" value="Genomic_DNA"/>
</dbReference>
<evidence type="ECO:0000313" key="1">
    <source>
        <dbReference type="EMBL" id="CAI9954963.1"/>
    </source>
</evidence>
<reference evidence="1" key="1">
    <citation type="submission" date="2023-06" db="EMBL/GenBank/DDBJ databases">
        <authorList>
            <person name="Kurt Z."/>
        </authorList>
    </citation>
    <scope>NUCLEOTIDE SEQUENCE</scope>
</reference>
<proteinExistence type="predicted"/>
<organism evidence="1">
    <name type="scientific">Hexamita inflata</name>
    <dbReference type="NCBI Taxonomy" id="28002"/>
    <lineage>
        <taxon>Eukaryota</taxon>
        <taxon>Metamonada</taxon>
        <taxon>Diplomonadida</taxon>
        <taxon>Hexamitidae</taxon>
        <taxon>Hexamitinae</taxon>
        <taxon>Hexamita</taxon>
    </lineage>
</organism>
<evidence type="ECO:0000313" key="2">
    <source>
        <dbReference type="EMBL" id="CAL6065888.1"/>
    </source>
</evidence>